<keyword evidence="7 10" id="KW-0067">ATP-binding</keyword>
<dbReference type="GO" id="GO:0005654">
    <property type="term" value="C:nucleoplasm"/>
    <property type="evidence" value="ECO:0007669"/>
    <property type="project" value="UniProtKB-SubCell"/>
</dbReference>
<evidence type="ECO:0000256" key="10">
    <source>
        <dbReference type="PIRNR" id="PIRNR010340"/>
    </source>
</evidence>
<dbReference type="PROSITE" id="PS50234">
    <property type="entry name" value="VWFA"/>
    <property type="match status" value="1"/>
</dbReference>
<evidence type="ECO:0000256" key="8">
    <source>
        <dbReference type="ARBA" id="ARBA00023186"/>
    </source>
</evidence>
<feature type="compositionally biased region" description="Basic and acidic residues" evidence="12">
    <location>
        <begin position="4143"/>
        <end position="4161"/>
    </location>
</feature>
<evidence type="ECO:0000256" key="9">
    <source>
        <dbReference type="ARBA" id="ARBA00023242"/>
    </source>
</evidence>
<dbReference type="Pfam" id="PF17867">
    <property type="entry name" value="AAA_lid_7"/>
    <property type="match status" value="2"/>
</dbReference>
<feature type="compositionally biased region" description="Basic and acidic residues" evidence="12">
    <location>
        <begin position="4418"/>
        <end position="4446"/>
    </location>
</feature>
<dbReference type="GeneID" id="90073838"/>
<dbReference type="GO" id="GO:0000027">
    <property type="term" value="P:ribosomal large subunit assembly"/>
    <property type="evidence" value="ECO:0007669"/>
    <property type="project" value="InterPro"/>
</dbReference>
<evidence type="ECO:0000256" key="2">
    <source>
        <dbReference type="ARBA" id="ARBA00004642"/>
    </source>
</evidence>
<accession>A0AAV5QNX6</accession>
<evidence type="ECO:0000256" key="1">
    <source>
        <dbReference type="ARBA" id="ARBA00004604"/>
    </source>
</evidence>
<dbReference type="PANTHER" id="PTHR48103:SF2">
    <property type="entry name" value="MIDASIN"/>
    <property type="match status" value="1"/>
</dbReference>
<keyword evidence="8 10" id="KW-0143">Chaperone</keyword>
<sequence length="4922" mass="560449">MSGSLVIRRKTVAERFSIISKSLFNESVGELPNPNDFESIDDYLNQLTFLVLDVKYSPVVVYCFKEIIYEIIARLVSDPSVFEQSYLKSKNVVEIQKHGILVLYALAKNIALFDHDRCASAIALIEMLLRDVIFLQDQDKMLSQLEINLILISFYRLLCHSHSFSKYVSLKVINLIINNSDSTPENKLLAIKILVKTLNYSTITQNKLISEQIGQVSYVGQFEAMDDFNYEFLDVYEGKRISNFLSLPCIENTEESQHDLTIQPENLSSHIRLVYGTLVPSIDNATRTASKEKLSINKFVPVESAVKSLTELTRKILVGKPVLLFGGNGSGKSLILNHLHRLIRGNDNDLVTIHLNDQTDIKLLLGTYVSSHEPGKFVWKDGVLTSAVKNGKWLVIEDIDSAKNEILSIFSSLVKSEELKINGNERVKIKNGFQLIATISVDDTDQLSKLLNSNSNIKGDNVLDVEQFNYWQQVLFENFEKPIYPADRKDILPDLISLNKFELVYHESPTPSDLLVILATKYKEISLALPNDLLWQKIISLFYYMRFKIFTKRSFVAMNNGLSLKKIDNFELIRLANRINLLFQNNHEALNNNVTVNDLMEKIFTEALDIFTSSLQNDTIKNFLINKIGLFLEIPASQIRLFTDIDSSNYQPELQVFDNEIHIGRNKLIINQINSNYQADSKKTLENFALTNHSLHLLEKLSISVNLVEPVLLSGETGCGKTTVVQNFAKLLKKKIVVLNLSQETESNDLIGGYKPILNKQKSIILPIHNNFLELFGQTFNLLKNEKFMKILNKEFKNEKFGNVIKLWKKAVGMAHDYINKQQEKLSSEDNQSNENDSSVSKKKRKLNDKLVLRQQWKDFEEEVLQFQIQFERSSSDANSLQFDFIEGSLVKAIKNGDWVLLDEINLASGETLENISDLLSNEPHNRRLLLTEKASTDSEKDEIAIAHPEFRLFACMNPSTDVGKKNLAENIRSRFNEIFVDSPDKNRNDLRSIVHKYLWNHLAGDDFSNNETIDDVVDLYYEVKALNDKNLLVDGSKNKIVVNIRILSRALVFSTDIARTYGVRRSLYEAFNMILLTLLDSSSEQILKPIIYKYTIGKAKNVKSIIKRIPPRPSHLSEDRVIQFAYYWLEKGEFDVVEQPHYIITPFVEKNLMNLVRATLSKRFPILIQGPTSSGKTSMITYLAKITGNKVIRINNHEHTDLQEYLGSYVSDSETGKLVFKHGPLIEALKKGYWIILDELNLASSEILEGINRLLDDNREIFLTETQELIKPHKNFLLFATQNPPGAVYGGRKFLSKAFKNRFLELNFDDIPQDELEIILCNRCQIPPSYAKKIVMVYKELTIQRSSNRIFETKNSFATLRDLFRWGSREAVGYEELATNGYMLLAEKNRKFEEKSIIRSVIEKVMKVKLDIDEIYSTKFDNVKDVLLDDKAKTEVVWTKEMKKLSVLIINALKNSENILLVGETGCGKTTVCNNLAKNFYNQNLVFLNAHQNIETGDIIGSQRPLRNRSKLQQTLRIEILKELSAIDYDVSATNDCDLNQLVEIYEEYRSAVKDSSEIEKLLKNLRVLFEWSDGPLVNAMKNGDIFLFDEISLAEDSVLERLNSVLEPEKTLYLTEYSNDIDQNLIVGKKGFQFLATMNPGGDYGKKELSPALRNRFTEIYVPSMSDFTDVALIVESKLNDSVKHFTESIISFSEWFSIKFSNNNSSSNNGVISIRDILAWVEFINNVHKKVGLEASLVGGVCMVFVDALGTNNTAYLASDITRLREIKEECVRKLSEFSKLELLDLYDQKVSVTATDDLLKIGLYDFPRGSATISSGSLSFNLSAPTTAINAMRVLRAMVIKKPILLEGDPGVGKSSLIDALAKATNNKLTRINLSDQTDLVDLFGSDAPMEGGNFGEFVWKDAPFLRAMKCGEWVLLDEMNLASPSLLEALNSVFDFRQRVYIPELDQEFECHKNFRVFAAQNPQYQGGGRKGLPKSFINRFTNVYIGKLTDVDMEMICHHIYPNIPEETINKLIRFVFDLEKEINIKKLWGMTGGPWEFNIRDIIKFLDVDSSNALDLVFAQKFRLEKDRKNVYSIYEKIFGTLPAKDSYFHMGPDFIQANTAVMKKEENTSFSIDSSLLPLQSNIPLIESIFTSIMKKFPVLLVGPTLGGKSDLVKYVANAIGARLETVHIHSEIDITDLVGGLDQYHISRELFPLIQGLEIFLKEFLASEVDLVKSYSICNFLDYLKYLSEFFSNHDEKEYDVKLDELSNNLNALTSNLELERLVAFGNDLKKLRESKSKQFQFFDGILVDALEKGYWLHLSNINLVNSSIVDRLNSLTENNGVLVVSESGSADGQPKVIKPHPNFRLFLSMNPKYGELSRAMRNRCAEIYVEAFDERATSLDRLFLGLDEKVDLPSTTESETIESSFSKLAVTRSHEWKKEKFSSYFISSKQYSARYLSMLLDVMNNASANLGIPDKVAYVVASFIPYGLFEEISDFVKFVDGCGIFNSSEKLLVMKLFKFLGFLKDISCIEDETPQSAFANALINSCEMSDVTKFASIKFLYGFFEFSEKFKVFVKSGIDEGSKRYLLVNEVFEFLKHSVTRKTSDVGYGILSTLCVCGTLAIDIKEPEKFNFIIEKIQSSLELLNSVDKSFSYSDLNALKSFEVLNSDSMTRLWNHFVLLPDLFEKLIKALPESWKSFIRIEYQNGRISGVSLDLNLFKKSQNIDMNSKGSFISVFNSLQKLIESSTTASGDFNITDASLMLSLKSGRDLVSLTDSYIGKLVKPYPVALNNIYSESSLGSIPFVEATFERLFDLDNVTGADIKDSIMDVKYLFGEIVKNSNIIITDQLSYYKKILSLWLKEVIMSQIIELPDLVEILESVWKGQAQLELLFSKMKKNSKLSKLLMTFEKYFMPSFMIVFEDNLSYDKLGKAFIFFSTGLIQLFIPSAPYDPAICEFILYDIFTIKKQDSDDYKAAIETIKRILSGDQRIFFEGNHEEEFEKIPKPRVERPQGESIKNLFDEWSSFMDSSVGSMAVERLLGALNTDLKSNKISLLHKSSERFLFNLAENFTDYMDLNLIFKGGILGLNFGFSLCNMEHTSNIKSDALSSLTSFSEFFSSNRDACTALRSFGFFFNEKMNNDAFLDTLNSILFESFAKWKTERTKKEAEEKEASNVYKFKGEEEEDPENAYQSYFPDYDDENSILADEVQYFNPDDGPFVSTVFSNVFMSRSDTTISGIVDVINEKSFSSSKKSGTATPSMVSSLLNKMWKVVENHESQSLQSTDFYFKPNIYQFNKCLSIVDDIRTEVLRLLEQWPENATLINIGTACNELRTYKSTTTLARLITKMEQILKFLDELVQYSSNLDKKLMQSFIGRVTSLIVSWRQIELGSFNNLINNEHELIEKKLVDSYYLLFELLVVSYASGEKQIEEIVSLLNMFMSNSTQGEFEGKLNLLKAFDVYIQLSFKMETDLLQNIISFYEQFLPSIKTCLEETVSKLTKDINEVILLASWKDVNIDALKESSRKSKRSLYKVVKKYRTALSINVRPIIESGLDYQLSQIEFICQPTKKMETTQLALANDIWLNQPKLLLNLSSFLPKVSVLHNELECEEFPELLEFCKSILGEMDRLRKATPKEMNDDNKKIVSALKTEKRLLLSSTIKDLKNMGLKTQEIQKYKLTAISILAKGDAFEEVDDNIFFRVLDLLPRLRNSVAECAEDVPKEDAAKGLAITENLIFSLFSLRKPMKQLLSYKKKLTYNIRILEAFALQVNDDVVKPSNLISSKEKALIFISKFLPKLIDFALETIQRSTKMSKFIVSSDVLSFLNSARSSFIEFESSYDPSLILTVSKLNLLSEFENRLNDFSVNLREVCGKTPELSFIFELLDNCTKEGVKYSVSDEKELNIHAFDIVLEGAIDLSKSITVAMQKIKQLQSEEIDVDTEKYFIKTQQRFVSYKNLLYLDQIVGKMDSLISKISNSNHEGTFVSVIQYYLPLINEYNNFTYTIAKRYVDNYVDVSKSTYILATALSRLATNGFCSPQNSSEQDEQTESGSGGGLGDGIAADSKTNDDVDEDDLDEDDFTANKDDEDEKDDGMDDNEEDKAIDIEGDMEGQNEDMEAQDDEEKDEGDAEDLDEEVDDLDDLDPNAVDDKMWDEETQDDKKEKDSNNMPDDSKPDSNDLEAMDEDNEASEGKNNEDPNNEDGDDDENNENDDEADEEEDVGQQDDEVVQDENEQLEDTVPETEALELPEDLNLDNGEEKNDEEEDEANGDEDFDMDNDLDQAIDMEEEKKEENINESDENIDEDMQENQDEEMKGDLGEDDLNDEEDEEIGEEIGEGEDDEENDDNKDGDEDIENPDLDTEMAEDNESKKNDEAGEDNADENAVDAIESNIDENNENIDTEASAKQASGEEREGDQDFADNANTAGSVGDFHSQSDSKKNEDKSQKEQQKEKNDERLKESLKQLGDSLNEFYKRSEEILDSNEVSDETEIENAAENPDQLQHLDKDDDDNLQALGNAEKDQLQTIDEDKMIEEKEEDKAEDGSAEDDAAGKDDDNTSLLEDRDSETLKENDDQIAMDEDLEMNKADNEKHQDDLEREQEKDDSAEIELDDDESIEQDSEEIDNGDGQDEYGSSNIVDLEKCGADIIPPVDYEGANELWKQSEFATNELAMLLCEQLRLILSPTISTKLKGDYKNGKRLNLRKIISYIASDFKKDKIWLKRTKPSKRNYQIMISIDDSKSMSENPQTVKLTYDTISLVSKALTQLESGDLSIVKFGKDTSIIHNFNKKFDAKSDGPKCFQWFGFDDTVTNMKDLVENSIEIFNRNGNASSNTDLYKLEIIISDGICENHSEISRLVRRAKEEKLLIVFVIIDGLNKNKESITDMSQVKYETDESGNMDMKINKYLDTFPFENYTIVDNITELPEMICQILRTFFMSSV</sequence>
<keyword evidence="9 10" id="KW-0539">Nucleus</keyword>
<gene>
    <name evidence="14" type="ORF">DASC09_031880</name>
</gene>
<dbReference type="FunFam" id="3.40.50.300:FF:000712">
    <property type="entry name" value="Midasin"/>
    <property type="match status" value="1"/>
</dbReference>
<name>A0AAV5QNX6_9ASCO</name>
<dbReference type="InterPro" id="IPR027417">
    <property type="entry name" value="P-loop_NTPase"/>
</dbReference>
<dbReference type="GO" id="GO:0030687">
    <property type="term" value="C:preribosome, large subunit precursor"/>
    <property type="evidence" value="ECO:0007669"/>
    <property type="project" value="TreeGrafter"/>
</dbReference>
<feature type="compositionally biased region" description="Acidic residues" evidence="12">
    <location>
        <begin position="4279"/>
        <end position="4295"/>
    </location>
</feature>
<dbReference type="FunFam" id="3.40.50.300:FF:000142">
    <property type="entry name" value="Midasin"/>
    <property type="match status" value="1"/>
</dbReference>
<dbReference type="GO" id="GO:0000055">
    <property type="term" value="P:ribosomal large subunit export from nucleus"/>
    <property type="evidence" value="ECO:0007669"/>
    <property type="project" value="TreeGrafter"/>
</dbReference>
<dbReference type="RefSeq" id="XP_064852859.1">
    <property type="nucleotide sequence ID" value="XM_064996787.1"/>
</dbReference>
<evidence type="ECO:0000256" key="5">
    <source>
        <dbReference type="ARBA" id="ARBA00022553"/>
    </source>
</evidence>
<feature type="compositionally biased region" description="Acidic residues" evidence="12">
    <location>
        <begin position="4375"/>
        <end position="4384"/>
    </location>
</feature>
<evidence type="ECO:0000259" key="13">
    <source>
        <dbReference type="PROSITE" id="PS50234"/>
    </source>
</evidence>
<dbReference type="InterPro" id="IPR003593">
    <property type="entry name" value="AAA+_ATPase"/>
</dbReference>
<dbReference type="SMART" id="SM00382">
    <property type="entry name" value="AAA"/>
    <property type="match status" value="6"/>
</dbReference>
<feature type="compositionally biased region" description="Acidic residues" evidence="12">
    <location>
        <begin position="4162"/>
        <end position="4173"/>
    </location>
</feature>
<comment type="similarity">
    <text evidence="3 10">Belongs to the midasin family.</text>
</comment>
<evidence type="ECO:0000256" key="6">
    <source>
        <dbReference type="ARBA" id="ARBA00022741"/>
    </source>
</evidence>
<dbReference type="InterPro" id="IPR041190">
    <property type="entry name" value="Midasin_AAA_lid_5"/>
</dbReference>
<protein>
    <recommendedName>
        <fullName evidence="4 10">Midasin</fullName>
    </recommendedName>
</protein>
<feature type="region of interest" description="Disordered" evidence="12">
    <location>
        <begin position="823"/>
        <end position="843"/>
    </location>
</feature>
<dbReference type="SUPFAM" id="SSF53300">
    <property type="entry name" value="vWA-like"/>
    <property type="match status" value="1"/>
</dbReference>
<comment type="caution">
    <text evidence="14">The sequence shown here is derived from an EMBL/GenBank/DDBJ whole genome shotgun (WGS) entry which is preliminary data.</text>
</comment>
<comment type="subcellular location">
    <subcellularLocation>
        <location evidence="1">Nucleus</location>
        <location evidence="1">Nucleolus</location>
    </subcellularLocation>
    <subcellularLocation>
        <location evidence="2">Nucleus</location>
        <location evidence="2">Nucleoplasm</location>
    </subcellularLocation>
</comment>
<feature type="compositionally biased region" description="Basic and acidic residues" evidence="12">
    <location>
        <begin position="4502"/>
        <end position="4526"/>
    </location>
</feature>
<evidence type="ECO:0000313" key="14">
    <source>
        <dbReference type="EMBL" id="GMM35863.1"/>
    </source>
</evidence>
<keyword evidence="15" id="KW-1185">Reference proteome</keyword>
<feature type="domain" description="VWFA" evidence="13">
    <location>
        <begin position="4714"/>
        <end position="4913"/>
    </location>
</feature>
<dbReference type="PANTHER" id="PTHR48103">
    <property type="entry name" value="MIDASIN-RELATED"/>
    <property type="match status" value="1"/>
</dbReference>
<comment type="function">
    <text evidence="10">Nuclear chaperone required for maturation and nuclear export of pre-60S ribosome subunits.</text>
</comment>
<dbReference type="FunFam" id="3.40.50.300:FF:000582">
    <property type="entry name" value="Midasin"/>
    <property type="match status" value="1"/>
</dbReference>
<feature type="compositionally biased region" description="Acidic residues" evidence="12">
    <location>
        <begin position="4589"/>
        <end position="4613"/>
    </location>
</feature>
<dbReference type="InterPro" id="IPR012099">
    <property type="entry name" value="Midasin"/>
</dbReference>
<feature type="compositionally biased region" description="Low complexity" evidence="12">
    <location>
        <begin position="829"/>
        <end position="839"/>
    </location>
</feature>
<dbReference type="Gene3D" id="3.40.50.300">
    <property type="entry name" value="P-loop containing nucleotide triphosphate hydrolases"/>
    <property type="match status" value="6"/>
</dbReference>
<feature type="compositionally biased region" description="Acidic residues" evidence="12">
    <location>
        <begin position="4463"/>
        <end position="4477"/>
    </location>
</feature>
<feature type="compositionally biased region" description="Acidic residues" evidence="12">
    <location>
        <begin position="4182"/>
        <end position="4237"/>
    </location>
</feature>
<feature type="compositionally biased region" description="Acidic residues" evidence="12">
    <location>
        <begin position="4054"/>
        <end position="4128"/>
    </location>
</feature>
<feature type="compositionally biased region" description="Acidic residues" evidence="12">
    <location>
        <begin position="4244"/>
        <end position="4271"/>
    </location>
</feature>
<dbReference type="FunFam" id="3.40.50.300:FF:001368">
    <property type="entry name" value="Midasin"/>
    <property type="match status" value="1"/>
</dbReference>
<evidence type="ECO:0000256" key="7">
    <source>
        <dbReference type="ARBA" id="ARBA00022840"/>
    </source>
</evidence>
<evidence type="ECO:0000256" key="4">
    <source>
        <dbReference type="ARBA" id="ARBA00017143"/>
    </source>
</evidence>
<dbReference type="Pfam" id="PF07728">
    <property type="entry name" value="AAA_5"/>
    <property type="match status" value="8"/>
</dbReference>
<dbReference type="InterPro" id="IPR011704">
    <property type="entry name" value="ATPase_dyneun-rel_AAA"/>
</dbReference>
<dbReference type="EMBL" id="BTFZ01000011">
    <property type="protein sequence ID" value="GMM35863.1"/>
    <property type="molecule type" value="Genomic_DNA"/>
</dbReference>
<proteinExistence type="inferred from homology"/>
<evidence type="ECO:0000256" key="3">
    <source>
        <dbReference type="ARBA" id="ARBA00007188"/>
    </source>
</evidence>
<feature type="compositionally biased region" description="Acidic residues" evidence="12">
    <location>
        <begin position="4303"/>
        <end position="4350"/>
    </location>
</feature>
<feature type="compositionally biased region" description="Acidic residues" evidence="12">
    <location>
        <begin position="4359"/>
        <end position="4368"/>
    </location>
</feature>
<dbReference type="Pfam" id="PF17865">
    <property type="entry name" value="AAA_lid_5"/>
    <property type="match status" value="1"/>
</dbReference>
<feature type="compositionally biased region" description="Basic and acidic residues" evidence="12">
    <location>
        <begin position="4566"/>
        <end position="4588"/>
    </location>
</feature>
<dbReference type="InterPro" id="IPR048617">
    <property type="entry name" value="MDN1_AAA_lid_4"/>
</dbReference>
<dbReference type="InterPro" id="IPR036465">
    <property type="entry name" value="vWFA_dom_sf"/>
</dbReference>
<dbReference type="GO" id="GO:0016887">
    <property type="term" value="F:ATP hydrolysis activity"/>
    <property type="evidence" value="ECO:0007669"/>
    <property type="project" value="InterPro"/>
</dbReference>
<evidence type="ECO:0000256" key="11">
    <source>
        <dbReference type="SAM" id="Coils"/>
    </source>
</evidence>
<organism evidence="14 15">
    <name type="scientific">Saccharomycopsis crataegensis</name>
    <dbReference type="NCBI Taxonomy" id="43959"/>
    <lineage>
        <taxon>Eukaryota</taxon>
        <taxon>Fungi</taxon>
        <taxon>Dikarya</taxon>
        <taxon>Ascomycota</taxon>
        <taxon>Saccharomycotina</taxon>
        <taxon>Saccharomycetes</taxon>
        <taxon>Saccharomycopsidaceae</taxon>
        <taxon>Saccharomycopsis</taxon>
    </lineage>
</organism>
<reference evidence="14 15" key="1">
    <citation type="journal article" date="2023" name="Elife">
        <title>Identification of key yeast species and microbe-microbe interactions impacting larval growth of Drosophila in the wild.</title>
        <authorList>
            <person name="Mure A."/>
            <person name="Sugiura Y."/>
            <person name="Maeda R."/>
            <person name="Honda K."/>
            <person name="Sakurai N."/>
            <person name="Takahashi Y."/>
            <person name="Watada M."/>
            <person name="Katoh T."/>
            <person name="Gotoh A."/>
            <person name="Gotoh Y."/>
            <person name="Taniguchi I."/>
            <person name="Nakamura K."/>
            <person name="Hayashi T."/>
            <person name="Katayama T."/>
            <person name="Uemura T."/>
            <person name="Hattori Y."/>
        </authorList>
    </citation>
    <scope>NUCLEOTIDE SEQUENCE [LARGE SCALE GENOMIC DNA]</scope>
    <source>
        <strain evidence="14 15">SC-9</strain>
    </source>
</reference>
<dbReference type="InterPro" id="IPR002035">
    <property type="entry name" value="VWF_A"/>
</dbReference>
<dbReference type="InterPro" id="IPR040848">
    <property type="entry name" value="AAA_lid_7"/>
</dbReference>
<dbReference type="PIRSF" id="PIRSF010340">
    <property type="entry name" value="Midasin"/>
    <property type="match status" value="1"/>
</dbReference>
<keyword evidence="11" id="KW-0175">Coiled coil</keyword>
<evidence type="ECO:0000256" key="12">
    <source>
        <dbReference type="SAM" id="MobiDB-lite"/>
    </source>
</evidence>
<dbReference type="CDD" id="cd00009">
    <property type="entry name" value="AAA"/>
    <property type="match status" value="1"/>
</dbReference>
<keyword evidence="6 10" id="KW-0547">Nucleotide-binding</keyword>
<keyword evidence="5" id="KW-0597">Phosphoprotein</keyword>
<evidence type="ECO:0000313" key="15">
    <source>
        <dbReference type="Proteomes" id="UP001360560"/>
    </source>
</evidence>
<dbReference type="GO" id="GO:0005730">
    <property type="term" value="C:nucleolus"/>
    <property type="evidence" value="ECO:0007669"/>
    <property type="project" value="UniProtKB-SubCell"/>
</dbReference>
<dbReference type="Proteomes" id="UP001360560">
    <property type="component" value="Unassembled WGS sequence"/>
</dbReference>
<dbReference type="SUPFAM" id="SSF52540">
    <property type="entry name" value="P-loop containing nucleoside triphosphate hydrolases"/>
    <property type="match status" value="6"/>
</dbReference>
<feature type="region of interest" description="Disordered" evidence="12">
    <location>
        <begin position="4460"/>
        <end position="4618"/>
    </location>
</feature>
<feature type="compositionally biased region" description="Basic and acidic residues" evidence="12">
    <location>
        <begin position="4533"/>
        <end position="4556"/>
    </location>
</feature>
<dbReference type="Pfam" id="PF21108">
    <property type="entry name" value="MDN1_4th"/>
    <property type="match status" value="1"/>
</dbReference>
<dbReference type="GO" id="GO:0005524">
    <property type="term" value="F:ATP binding"/>
    <property type="evidence" value="ECO:0007669"/>
    <property type="project" value="UniProtKB-KW"/>
</dbReference>
<feature type="region of interest" description="Disordered" evidence="12">
    <location>
        <begin position="4021"/>
        <end position="4448"/>
    </location>
</feature>
<feature type="coiled-coil region" evidence="11">
    <location>
        <begin position="2245"/>
        <end position="2272"/>
    </location>
</feature>